<dbReference type="Gene3D" id="3.90.25.10">
    <property type="entry name" value="UDP-galactose 4-epimerase, domain 1"/>
    <property type="match status" value="1"/>
</dbReference>
<protein>
    <recommendedName>
        <fullName evidence="3">NmrA-like domain-containing protein</fullName>
    </recommendedName>
</protein>
<dbReference type="AlphaFoldDB" id="A0A433DB27"/>
<dbReference type="Pfam" id="PF05368">
    <property type="entry name" value="NmrA"/>
    <property type="match status" value="1"/>
</dbReference>
<keyword evidence="1" id="KW-0521">NADP</keyword>
<organism evidence="4 5">
    <name type="scientific">Jimgerdemannia flammicorona</name>
    <dbReference type="NCBI Taxonomy" id="994334"/>
    <lineage>
        <taxon>Eukaryota</taxon>
        <taxon>Fungi</taxon>
        <taxon>Fungi incertae sedis</taxon>
        <taxon>Mucoromycota</taxon>
        <taxon>Mucoromycotina</taxon>
        <taxon>Endogonomycetes</taxon>
        <taxon>Endogonales</taxon>
        <taxon>Endogonaceae</taxon>
        <taxon>Jimgerdemannia</taxon>
    </lineage>
</organism>
<reference evidence="4 5" key="1">
    <citation type="journal article" date="2018" name="New Phytol.">
        <title>Phylogenomics of Endogonaceae and evolution of mycorrhizas within Mucoromycota.</title>
        <authorList>
            <person name="Chang Y."/>
            <person name="Desiro A."/>
            <person name="Na H."/>
            <person name="Sandor L."/>
            <person name="Lipzen A."/>
            <person name="Clum A."/>
            <person name="Barry K."/>
            <person name="Grigoriev I.V."/>
            <person name="Martin F.M."/>
            <person name="Stajich J.E."/>
            <person name="Smith M.E."/>
            <person name="Bonito G."/>
            <person name="Spatafora J.W."/>
        </authorList>
    </citation>
    <scope>NUCLEOTIDE SEQUENCE [LARGE SCALE GENOMIC DNA]</scope>
    <source>
        <strain evidence="4 5">GMNB39</strain>
    </source>
</reference>
<dbReference type="EMBL" id="RBNI01003791">
    <property type="protein sequence ID" value="RUP48041.1"/>
    <property type="molecule type" value="Genomic_DNA"/>
</dbReference>
<dbReference type="Gene3D" id="3.40.50.720">
    <property type="entry name" value="NAD(P)-binding Rossmann-like Domain"/>
    <property type="match status" value="1"/>
</dbReference>
<dbReference type="InterPro" id="IPR008030">
    <property type="entry name" value="NmrA-like"/>
</dbReference>
<accession>A0A433DB27</accession>
<dbReference type="InterPro" id="IPR036291">
    <property type="entry name" value="NAD(P)-bd_dom_sf"/>
</dbReference>
<dbReference type="SUPFAM" id="SSF51735">
    <property type="entry name" value="NAD(P)-binding Rossmann-fold domains"/>
    <property type="match status" value="1"/>
</dbReference>
<evidence type="ECO:0000256" key="2">
    <source>
        <dbReference type="ARBA" id="ARBA00023002"/>
    </source>
</evidence>
<proteinExistence type="predicted"/>
<dbReference type="PANTHER" id="PTHR47706">
    <property type="entry name" value="NMRA-LIKE FAMILY PROTEIN"/>
    <property type="match status" value="1"/>
</dbReference>
<feature type="domain" description="NmrA-like" evidence="3">
    <location>
        <begin position="116"/>
        <end position="383"/>
    </location>
</feature>
<keyword evidence="5" id="KW-1185">Reference proteome</keyword>
<evidence type="ECO:0000313" key="5">
    <source>
        <dbReference type="Proteomes" id="UP000268093"/>
    </source>
</evidence>
<evidence type="ECO:0000259" key="3">
    <source>
        <dbReference type="Pfam" id="PF05368"/>
    </source>
</evidence>
<sequence>MPRALCVLRGHYRGQVPRLTLSVTEGGSLSEYDIGKFVTNPFRLLDQHGRVLCFKNEKLKRGGDQIKLSQTRNLSRQAPGLHPSLLSSSISLPPHLSFSFFRLTSPTNHADMTTFKSVFVAGATGLLGDNIVEALLSDGNLDVAVLFRPHSVTEHVPRKENWESRGVRVVISEFANQQRLVTAMQGVDVVISAISRSAAKEHLKLLTAAKLAGVKRFIPADLGATEEQEEVLEENHEIKAVRQAVVKSGLEYTFLYWGAIMEGVLGPLTGIDTTNARAWLVGDGNARVVLTRGRDIGKYIIGSLRSPMGRNASLYVAGDIKTLNEVISIFQEVSGKKFNIQYRAIADVEAQITANPYLWTNVPDQISVWIAKEIVFFGDAHFINNSDFPEVHPAKVIDFARETFAQILQQQQ</sequence>
<dbReference type="InterPro" id="IPR051609">
    <property type="entry name" value="NmrA/Isoflavone_reductase-like"/>
</dbReference>
<comment type="caution">
    <text evidence="4">The sequence shown here is derived from an EMBL/GenBank/DDBJ whole genome shotgun (WGS) entry which is preliminary data.</text>
</comment>
<gene>
    <name evidence="4" type="ORF">BC936DRAFT_145035</name>
</gene>
<evidence type="ECO:0000256" key="1">
    <source>
        <dbReference type="ARBA" id="ARBA00022857"/>
    </source>
</evidence>
<name>A0A433DB27_9FUNG</name>
<dbReference type="OrthoDB" id="419598at2759"/>
<keyword evidence="2" id="KW-0560">Oxidoreductase</keyword>
<dbReference type="GO" id="GO:0016491">
    <property type="term" value="F:oxidoreductase activity"/>
    <property type="evidence" value="ECO:0007669"/>
    <property type="project" value="UniProtKB-KW"/>
</dbReference>
<dbReference type="Proteomes" id="UP000268093">
    <property type="component" value="Unassembled WGS sequence"/>
</dbReference>
<evidence type="ECO:0000313" key="4">
    <source>
        <dbReference type="EMBL" id="RUP48041.1"/>
    </source>
</evidence>
<dbReference type="PANTHER" id="PTHR47706:SF9">
    <property type="entry name" value="NMRA-LIKE DOMAIN-CONTAINING PROTEIN-RELATED"/>
    <property type="match status" value="1"/>
</dbReference>